<feature type="compositionally biased region" description="Basic and acidic residues" evidence="2">
    <location>
        <begin position="168"/>
        <end position="187"/>
    </location>
</feature>
<comment type="caution">
    <text evidence="3">The sequence shown here is derived from an EMBL/GenBank/DDBJ whole genome shotgun (WGS) entry which is preliminary data.</text>
</comment>
<organism evidence="3 4">
    <name type="scientific">Euphydryas editha</name>
    <name type="common">Edith's checkerspot</name>
    <dbReference type="NCBI Taxonomy" id="104508"/>
    <lineage>
        <taxon>Eukaryota</taxon>
        <taxon>Metazoa</taxon>
        <taxon>Ecdysozoa</taxon>
        <taxon>Arthropoda</taxon>
        <taxon>Hexapoda</taxon>
        <taxon>Insecta</taxon>
        <taxon>Pterygota</taxon>
        <taxon>Neoptera</taxon>
        <taxon>Endopterygota</taxon>
        <taxon>Lepidoptera</taxon>
        <taxon>Glossata</taxon>
        <taxon>Ditrysia</taxon>
        <taxon>Papilionoidea</taxon>
        <taxon>Nymphalidae</taxon>
        <taxon>Nymphalinae</taxon>
        <taxon>Euphydryas</taxon>
    </lineage>
</organism>
<keyword evidence="4" id="KW-1185">Reference proteome</keyword>
<sequence length="225" mass="26036">MTTQLSPEMSLLLSKMTEQLNLQTKTITEKITAAVLQKVDEKLQPIIEENVKLKDEIENLNKKIQNLEANSKRNNVILHGLPETEEENHDDLNTLVTSTLRGIDVDIEKGEIDRLQRLGRKGDKTGKIRPILLATTTLQKKIHILKNKQKMKPNSYITQDLPKSVLQAKRDEKNRYKNDNEKRKRSETPSPGNANKTLNKIKRKDAFQFMRERSYSLSDKKTHRN</sequence>
<dbReference type="Gene3D" id="3.30.70.1820">
    <property type="entry name" value="L1 transposable element, RRM domain"/>
    <property type="match status" value="1"/>
</dbReference>
<feature type="compositionally biased region" description="Polar residues" evidence="2">
    <location>
        <begin position="188"/>
        <end position="198"/>
    </location>
</feature>
<evidence type="ECO:0000313" key="4">
    <source>
        <dbReference type="Proteomes" id="UP001153954"/>
    </source>
</evidence>
<dbReference type="Proteomes" id="UP001153954">
    <property type="component" value="Unassembled WGS sequence"/>
</dbReference>
<protein>
    <submittedName>
        <fullName evidence="3">Uncharacterized protein</fullName>
    </submittedName>
</protein>
<proteinExistence type="predicted"/>
<evidence type="ECO:0000313" key="3">
    <source>
        <dbReference type="EMBL" id="CAH2097986.1"/>
    </source>
</evidence>
<evidence type="ECO:0000256" key="1">
    <source>
        <dbReference type="SAM" id="Coils"/>
    </source>
</evidence>
<feature type="region of interest" description="Disordered" evidence="2">
    <location>
        <begin position="153"/>
        <end position="204"/>
    </location>
</feature>
<accession>A0AAU9UJA7</accession>
<feature type="coiled-coil region" evidence="1">
    <location>
        <begin position="43"/>
        <end position="77"/>
    </location>
</feature>
<name>A0AAU9UJA7_EUPED</name>
<dbReference type="EMBL" id="CAKOGL010000018">
    <property type="protein sequence ID" value="CAH2097986.1"/>
    <property type="molecule type" value="Genomic_DNA"/>
</dbReference>
<reference evidence="3" key="1">
    <citation type="submission" date="2022-03" db="EMBL/GenBank/DDBJ databases">
        <authorList>
            <person name="Tunstrom K."/>
        </authorList>
    </citation>
    <scope>NUCLEOTIDE SEQUENCE</scope>
</reference>
<gene>
    <name evidence="3" type="ORF">EEDITHA_LOCUS13147</name>
</gene>
<keyword evidence="1" id="KW-0175">Coiled coil</keyword>
<evidence type="ECO:0000256" key="2">
    <source>
        <dbReference type="SAM" id="MobiDB-lite"/>
    </source>
</evidence>
<dbReference type="AlphaFoldDB" id="A0AAU9UJA7"/>